<dbReference type="AlphaFoldDB" id="A0A2M7TMV1"/>
<evidence type="ECO:0000256" key="1">
    <source>
        <dbReference type="SAM" id="Phobius"/>
    </source>
</evidence>
<proteinExistence type="predicted"/>
<feature type="transmembrane region" description="Helical" evidence="1">
    <location>
        <begin position="84"/>
        <end position="103"/>
    </location>
</feature>
<evidence type="ECO:0000313" key="3">
    <source>
        <dbReference type="Proteomes" id="UP000228920"/>
    </source>
</evidence>
<reference evidence="3" key="1">
    <citation type="submission" date="2017-09" db="EMBL/GenBank/DDBJ databases">
        <title>Depth-based differentiation of microbial function through sediment-hosted aquifers and enrichment of novel symbionts in the deep terrestrial subsurface.</title>
        <authorList>
            <person name="Probst A.J."/>
            <person name="Ladd B."/>
            <person name="Jarett J.K."/>
            <person name="Geller-Mcgrath D.E."/>
            <person name="Sieber C.M.K."/>
            <person name="Emerson J.B."/>
            <person name="Anantharaman K."/>
            <person name="Thomas B.C."/>
            <person name="Malmstrom R."/>
            <person name="Stieglmeier M."/>
            <person name="Klingl A."/>
            <person name="Woyke T."/>
            <person name="Ryan C.M."/>
            <person name="Banfield J.F."/>
        </authorList>
    </citation>
    <scope>NUCLEOTIDE SEQUENCE [LARGE SCALE GENOMIC DNA]</scope>
</reference>
<organism evidence="2 3">
    <name type="scientific">candidate division WWE3 bacterium CG_4_10_14_0_2_um_filter_41_14</name>
    <dbReference type="NCBI Taxonomy" id="1975072"/>
    <lineage>
        <taxon>Bacteria</taxon>
        <taxon>Katanobacteria</taxon>
    </lineage>
</organism>
<keyword evidence="1" id="KW-1133">Transmembrane helix</keyword>
<keyword evidence="1" id="KW-0812">Transmembrane</keyword>
<sequence>MSSIVPLAMMQWNQNVITYFRNKKALSPQSAIIFNQEEFEKMFNFYLTPNTSILKQPYIKTNNSGAYYIDEDVLKIYSAKSGKIGLIMVAVSIFILVIGYIFVR</sequence>
<evidence type="ECO:0000313" key="2">
    <source>
        <dbReference type="EMBL" id="PIZ48254.1"/>
    </source>
</evidence>
<dbReference type="EMBL" id="PFNL01000005">
    <property type="protein sequence ID" value="PIZ48254.1"/>
    <property type="molecule type" value="Genomic_DNA"/>
</dbReference>
<gene>
    <name evidence="2" type="ORF">COY32_00235</name>
</gene>
<keyword evidence="1" id="KW-0472">Membrane</keyword>
<protein>
    <submittedName>
        <fullName evidence="2">Uncharacterized protein</fullName>
    </submittedName>
</protein>
<dbReference type="Proteomes" id="UP000228920">
    <property type="component" value="Unassembled WGS sequence"/>
</dbReference>
<accession>A0A2M7TMV1</accession>
<name>A0A2M7TMV1_UNCKA</name>
<comment type="caution">
    <text evidence="2">The sequence shown here is derived from an EMBL/GenBank/DDBJ whole genome shotgun (WGS) entry which is preliminary data.</text>
</comment>